<evidence type="ECO:0000313" key="3">
    <source>
        <dbReference type="Proteomes" id="UP000309673"/>
    </source>
</evidence>
<feature type="domain" description="Gp5/Type VI secretion system Vgr protein OB-fold" evidence="1">
    <location>
        <begin position="58"/>
        <end position="96"/>
    </location>
</feature>
<keyword evidence="3" id="KW-1185">Reference proteome</keyword>
<dbReference type="OrthoDB" id="9762420at2"/>
<dbReference type="SUPFAM" id="SSF69255">
    <property type="entry name" value="gp5 N-terminal domain-like"/>
    <property type="match status" value="1"/>
</dbReference>
<dbReference type="Gene3D" id="2.40.50.230">
    <property type="entry name" value="Gp5 N-terminal domain"/>
    <property type="match status" value="1"/>
</dbReference>
<protein>
    <recommendedName>
        <fullName evidence="1">Gp5/Type VI secretion system Vgr protein OB-fold domain-containing protein</fullName>
    </recommendedName>
</protein>
<proteinExistence type="predicted"/>
<dbReference type="Proteomes" id="UP000309673">
    <property type="component" value="Unassembled WGS sequence"/>
</dbReference>
<reference evidence="2 3" key="1">
    <citation type="submission" date="2019-04" db="EMBL/GenBank/DDBJ databases">
        <title>Cohnella sp. nov., isolated from soil.</title>
        <authorList>
            <person name="Kim W."/>
        </authorList>
    </citation>
    <scope>NUCLEOTIDE SEQUENCE [LARGE SCALE GENOMIC DNA]</scope>
    <source>
        <strain evidence="2 3">CAU 1483</strain>
    </source>
</reference>
<evidence type="ECO:0000259" key="1">
    <source>
        <dbReference type="Pfam" id="PF04717"/>
    </source>
</evidence>
<gene>
    <name evidence="2" type="ORF">E5161_07180</name>
</gene>
<accession>A0A4U0FD51</accession>
<name>A0A4U0FD51_9BACL</name>
<organism evidence="2 3">
    <name type="scientific">Cohnella pontilimi</name>
    <dbReference type="NCBI Taxonomy" id="2564100"/>
    <lineage>
        <taxon>Bacteria</taxon>
        <taxon>Bacillati</taxon>
        <taxon>Bacillota</taxon>
        <taxon>Bacilli</taxon>
        <taxon>Bacillales</taxon>
        <taxon>Paenibacillaceae</taxon>
        <taxon>Cohnella</taxon>
    </lineage>
</organism>
<dbReference type="SUPFAM" id="SSF69349">
    <property type="entry name" value="Phage fibre proteins"/>
    <property type="match status" value="1"/>
</dbReference>
<comment type="caution">
    <text evidence="2">The sequence shown here is derived from an EMBL/GenBank/DDBJ whole genome shotgun (WGS) entry which is preliminary data.</text>
</comment>
<dbReference type="InterPro" id="IPR006531">
    <property type="entry name" value="Gp5/Vgr_OB"/>
</dbReference>
<evidence type="ECO:0000313" key="2">
    <source>
        <dbReference type="EMBL" id="TJY42628.1"/>
    </source>
</evidence>
<dbReference type="EMBL" id="SUPK01000003">
    <property type="protein sequence ID" value="TJY42628.1"/>
    <property type="molecule type" value="Genomic_DNA"/>
</dbReference>
<dbReference type="Pfam" id="PF04717">
    <property type="entry name" value="Phage_base_V"/>
    <property type="match status" value="1"/>
</dbReference>
<dbReference type="RefSeq" id="WP_136777047.1">
    <property type="nucleotide sequence ID" value="NZ_SUPK01000003.1"/>
</dbReference>
<dbReference type="InterPro" id="IPR037026">
    <property type="entry name" value="Vgr_OB-fold_dom_sf"/>
</dbReference>
<dbReference type="AlphaFoldDB" id="A0A4U0FD51"/>
<sequence length="232" mass="23973">MSDIVGLLRELIRDELARQIPSHIGVVEAVKGHSGPSDNENYGCDVRLRGRDLVLTGVPIGTDHLGTVAPPAIGDVVLVHFAGGDPDQPIVGGRLYSDALRPPSYEQGQLITFLPPDAGESDRIEVAAKGGKNGSRYWTVRLPSDVTLTVTDKKVEATVGPLSLTIDSDAGEATLKTSGATIAATDGGDVTVNGNGNLSFSASGNVEIKAGGTLKLNANGIAELKGSLVNLN</sequence>